<protein>
    <submittedName>
        <fullName evidence="2">ADC synthase</fullName>
        <ecNumber evidence="2">4.1.3.27</ecNumber>
    </submittedName>
</protein>
<proteinExistence type="predicted"/>
<dbReference type="Pfam" id="PF04715">
    <property type="entry name" value="Anth_synt_I_N"/>
    <property type="match status" value="1"/>
</dbReference>
<dbReference type="GO" id="GO:0004049">
    <property type="term" value="F:anthranilate synthase activity"/>
    <property type="evidence" value="ECO:0007669"/>
    <property type="project" value="UniProtKB-EC"/>
</dbReference>
<dbReference type="AlphaFoldDB" id="A0A0B7IMX6"/>
<dbReference type="EMBL" id="CDOK01000210">
    <property type="protein sequence ID" value="CEN53180.1"/>
    <property type="molecule type" value="Genomic_DNA"/>
</dbReference>
<dbReference type="Gene3D" id="3.60.120.10">
    <property type="entry name" value="Anthranilate synthase"/>
    <property type="match status" value="1"/>
</dbReference>
<dbReference type="EC" id="4.1.3.27" evidence="2"/>
<organism evidence="2 3">
    <name type="scientific">Capnocytophaga canimorsus</name>
    <dbReference type="NCBI Taxonomy" id="28188"/>
    <lineage>
        <taxon>Bacteria</taxon>
        <taxon>Pseudomonadati</taxon>
        <taxon>Bacteroidota</taxon>
        <taxon>Flavobacteriia</taxon>
        <taxon>Flavobacteriales</taxon>
        <taxon>Flavobacteriaceae</taxon>
        <taxon>Capnocytophaga</taxon>
    </lineage>
</organism>
<keyword evidence="2" id="KW-0456">Lyase</keyword>
<dbReference type="InterPro" id="IPR005801">
    <property type="entry name" value="ADC_synthase"/>
</dbReference>
<name>A0A0B7IMX6_9FLAO</name>
<evidence type="ECO:0000259" key="1">
    <source>
        <dbReference type="Pfam" id="PF04715"/>
    </source>
</evidence>
<evidence type="ECO:0000313" key="2">
    <source>
        <dbReference type="EMBL" id="CEN53180.1"/>
    </source>
</evidence>
<dbReference type="InterPro" id="IPR006805">
    <property type="entry name" value="Anth_synth_I_N"/>
</dbReference>
<dbReference type="Proteomes" id="UP000039370">
    <property type="component" value="Unassembled WGS sequence"/>
</dbReference>
<reference evidence="3" key="1">
    <citation type="submission" date="2015-01" db="EMBL/GenBank/DDBJ databases">
        <authorList>
            <person name="MANFREDI Pablo"/>
        </authorList>
    </citation>
    <scope>NUCLEOTIDE SEQUENCE [LARGE SCALE GENOMIC DNA]</scope>
    <source>
        <strain evidence="3">Cc11</strain>
    </source>
</reference>
<sequence>MIWLDSNQYPDKYRQFEAVLAFFPHKILEKYESKGAFEALKSFIDATNDYIFGYLSYDLKNDVENLQSENFDGLKFPELYFSTSKNSFFSERLSYFQLFRKCF</sequence>
<feature type="domain" description="Anthranilate synthase component I N-terminal" evidence="1">
    <location>
        <begin position="51"/>
        <end position="86"/>
    </location>
</feature>
<evidence type="ECO:0000313" key="3">
    <source>
        <dbReference type="Proteomes" id="UP000039370"/>
    </source>
</evidence>
<accession>A0A0B7IMX6</accession>
<gene>
    <name evidence="2" type="ORF">CCAN11_630001</name>
</gene>